<feature type="transmembrane region" description="Helical" evidence="5">
    <location>
        <begin position="38"/>
        <end position="56"/>
    </location>
</feature>
<dbReference type="RefSeq" id="WP_110942814.1">
    <property type="nucleotide sequence ID" value="NZ_FQZV01000099.1"/>
</dbReference>
<dbReference type="PANTHER" id="PTHR30249:SF0">
    <property type="entry name" value="PLASTIDAL GLYCOLATE_GLYCERATE TRANSLOCATOR 1, CHLOROPLASTIC"/>
    <property type="match status" value="1"/>
</dbReference>
<evidence type="ECO:0000256" key="5">
    <source>
        <dbReference type="SAM" id="Phobius"/>
    </source>
</evidence>
<dbReference type="OrthoDB" id="9811701at2"/>
<dbReference type="STRING" id="1121919.SAMN02745975_03888"/>
<keyword evidence="7" id="KW-1185">Reference proteome</keyword>
<feature type="transmembrane region" description="Helical" evidence="5">
    <location>
        <begin position="94"/>
        <end position="117"/>
    </location>
</feature>
<evidence type="ECO:0000256" key="4">
    <source>
        <dbReference type="ARBA" id="ARBA00023136"/>
    </source>
</evidence>
<dbReference type="EMBL" id="FQZV01000099">
    <property type="protein sequence ID" value="SHK21751.1"/>
    <property type="molecule type" value="Genomic_DNA"/>
</dbReference>
<feature type="transmembrane region" description="Helical" evidence="5">
    <location>
        <begin position="206"/>
        <end position="227"/>
    </location>
</feature>
<comment type="subcellular location">
    <subcellularLocation>
        <location evidence="1">Membrane</location>
        <topology evidence="1">Multi-pass membrane protein</topology>
    </subcellularLocation>
</comment>
<feature type="transmembrane region" description="Helical" evidence="5">
    <location>
        <begin position="6"/>
        <end position="26"/>
    </location>
</feature>
<feature type="transmembrane region" description="Helical" evidence="5">
    <location>
        <begin position="62"/>
        <end position="82"/>
    </location>
</feature>
<name>A0A1M6QNB6_9FIRM</name>
<keyword evidence="2 5" id="KW-0812">Transmembrane</keyword>
<dbReference type="InterPro" id="IPR007300">
    <property type="entry name" value="CidB/LrgB"/>
</dbReference>
<evidence type="ECO:0000313" key="7">
    <source>
        <dbReference type="Proteomes" id="UP000184536"/>
    </source>
</evidence>
<dbReference type="Proteomes" id="UP000184536">
    <property type="component" value="Unassembled WGS sequence"/>
</dbReference>
<accession>A0A1M6QNB6</accession>
<evidence type="ECO:0000256" key="3">
    <source>
        <dbReference type="ARBA" id="ARBA00022989"/>
    </source>
</evidence>
<feature type="transmembrane region" description="Helical" evidence="5">
    <location>
        <begin position="143"/>
        <end position="166"/>
    </location>
</feature>
<evidence type="ECO:0000313" key="6">
    <source>
        <dbReference type="EMBL" id="SHK21751.1"/>
    </source>
</evidence>
<dbReference type="PANTHER" id="PTHR30249">
    <property type="entry name" value="PUTATIVE SEROTONIN TRANSPORTER"/>
    <property type="match status" value="1"/>
</dbReference>
<evidence type="ECO:0000256" key="2">
    <source>
        <dbReference type="ARBA" id="ARBA00022692"/>
    </source>
</evidence>
<gene>
    <name evidence="6" type="ORF">SAMN02745975_03888</name>
</gene>
<protein>
    <submittedName>
        <fullName evidence="6">TIGR00659 family protein</fullName>
    </submittedName>
</protein>
<keyword evidence="4 5" id="KW-0472">Membrane</keyword>
<reference evidence="7" key="1">
    <citation type="submission" date="2016-11" db="EMBL/GenBank/DDBJ databases">
        <authorList>
            <person name="Varghese N."/>
            <person name="Submissions S."/>
        </authorList>
    </citation>
    <scope>NUCLEOTIDE SEQUENCE [LARGE SCALE GENOMIC DNA]</scope>
    <source>
        <strain evidence="7">DSM 17957</strain>
    </source>
</reference>
<dbReference type="AlphaFoldDB" id="A0A1M6QNB6"/>
<proteinExistence type="predicted"/>
<dbReference type="GO" id="GO:0016020">
    <property type="term" value="C:membrane"/>
    <property type="evidence" value="ECO:0007669"/>
    <property type="project" value="UniProtKB-SubCell"/>
</dbReference>
<keyword evidence="3 5" id="KW-1133">Transmembrane helix</keyword>
<evidence type="ECO:0000256" key="1">
    <source>
        <dbReference type="ARBA" id="ARBA00004141"/>
    </source>
</evidence>
<sequence length="230" mass="23981">MLSYIENTAIFGILISLGAYHLGGIINKRFQHPLFNPFLISLIFIIGFLKASGLSYDIYSKQAAILTILLGPATVALAIPLYRNIAILKSNLRAILIGVSAGVVASIVSVVGLGYLLGTDIEILYSMAPKAVTTPIAMEVSRVIGGIPSLTAGLVAITGVFGACFAPEILRFFNIKSSVAKGVAIGTTTHALGTTRAFQLGEVEGAMSSLCIGIAGILTAFIVPLIMGLL</sequence>
<organism evidence="6 7">
    <name type="scientific">Geosporobacter subterraneus DSM 17957</name>
    <dbReference type="NCBI Taxonomy" id="1121919"/>
    <lineage>
        <taxon>Bacteria</taxon>
        <taxon>Bacillati</taxon>
        <taxon>Bacillota</taxon>
        <taxon>Clostridia</taxon>
        <taxon>Peptostreptococcales</taxon>
        <taxon>Thermotaleaceae</taxon>
        <taxon>Geosporobacter</taxon>
    </lineage>
</organism>
<dbReference type="Pfam" id="PF04172">
    <property type="entry name" value="LrgB"/>
    <property type="match status" value="1"/>
</dbReference>